<proteinExistence type="predicted"/>
<dbReference type="InterPro" id="IPR052957">
    <property type="entry name" value="Auxin_embryo_med"/>
</dbReference>
<accession>A0A6A6DI95</accession>
<organism evidence="2 3">
    <name type="scientific">Zopfia rhizophila CBS 207.26</name>
    <dbReference type="NCBI Taxonomy" id="1314779"/>
    <lineage>
        <taxon>Eukaryota</taxon>
        <taxon>Fungi</taxon>
        <taxon>Dikarya</taxon>
        <taxon>Ascomycota</taxon>
        <taxon>Pezizomycotina</taxon>
        <taxon>Dothideomycetes</taxon>
        <taxon>Dothideomycetes incertae sedis</taxon>
        <taxon>Zopfiaceae</taxon>
        <taxon>Zopfia</taxon>
    </lineage>
</organism>
<reference evidence="2" key="1">
    <citation type="journal article" date="2020" name="Stud. Mycol.">
        <title>101 Dothideomycetes genomes: a test case for predicting lifestyles and emergence of pathogens.</title>
        <authorList>
            <person name="Haridas S."/>
            <person name="Albert R."/>
            <person name="Binder M."/>
            <person name="Bloem J."/>
            <person name="Labutti K."/>
            <person name="Salamov A."/>
            <person name="Andreopoulos B."/>
            <person name="Baker S."/>
            <person name="Barry K."/>
            <person name="Bills G."/>
            <person name="Bluhm B."/>
            <person name="Cannon C."/>
            <person name="Castanera R."/>
            <person name="Culley D."/>
            <person name="Daum C."/>
            <person name="Ezra D."/>
            <person name="Gonzalez J."/>
            <person name="Henrissat B."/>
            <person name="Kuo A."/>
            <person name="Liang C."/>
            <person name="Lipzen A."/>
            <person name="Lutzoni F."/>
            <person name="Magnuson J."/>
            <person name="Mondo S."/>
            <person name="Nolan M."/>
            <person name="Ohm R."/>
            <person name="Pangilinan J."/>
            <person name="Park H.-J."/>
            <person name="Ramirez L."/>
            <person name="Alfaro M."/>
            <person name="Sun H."/>
            <person name="Tritt A."/>
            <person name="Yoshinaga Y."/>
            <person name="Zwiers L.-H."/>
            <person name="Turgeon B."/>
            <person name="Goodwin S."/>
            <person name="Spatafora J."/>
            <person name="Crous P."/>
            <person name="Grigoriev I."/>
        </authorList>
    </citation>
    <scope>NUCLEOTIDE SEQUENCE</scope>
    <source>
        <strain evidence="2">CBS 207.26</strain>
    </source>
</reference>
<keyword evidence="3" id="KW-1185">Reference proteome</keyword>
<feature type="domain" description="Sacsin/Nov" evidence="1">
    <location>
        <begin position="44"/>
        <end position="105"/>
    </location>
</feature>
<evidence type="ECO:0000313" key="2">
    <source>
        <dbReference type="EMBL" id="KAF2178653.1"/>
    </source>
</evidence>
<evidence type="ECO:0000259" key="1">
    <source>
        <dbReference type="Pfam" id="PF25794"/>
    </source>
</evidence>
<dbReference type="AlphaFoldDB" id="A0A6A6DI95"/>
<dbReference type="PANTHER" id="PTHR32387">
    <property type="entry name" value="WU:FJ29H11"/>
    <property type="match status" value="1"/>
</dbReference>
<dbReference type="InterPro" id="IPR036890">
    <property type="entry name" value="HATPase_C_sf"/>
</dbReference>
<dbReference type="Gene3D" id="3.30.565.10">
    <property type="entry name" value="Histidine kinase-like ATPase, C-terminal domain"/>
    <property type="match status" value="1"/>
</dbReference>
<dbReference type="Proteomes" id="UP000800200">
    <property type="component" value="Unassembled WGS sequence"/>
</dbReference>
<dbReference type="EMBL" id="ML994674">
    <property type="protein sequence ID" value="KAF2178653.1"/>
    <property type="molecule type" value="Genomic_DNA"/>
</dbReference>
<gene>
    <name evidence="2" type="ORF">K469DRAFT_754481</name>
</gene>
<dbReference type="OrthoDB" id="1262810at2759"/>
<dbReference type="InterPro" id="IPR058210">
    <property type="entry name" value="SACS/Nov_dom"/>
</dbReference>
<dbReference type="SUPFAM" id="SSF55874">
    <property type="entry name" value="ATPase domain of HSP90 chaperone/DNA topoisomerase II/histidine kinase"/>
    <property type="match status" value="1"/>
</dbReference>
<dbReference type="Pfam" id="PF25794">
    <property type="entry name" value="SACS"/>
    <property type="match status" value="1"/>
</dbReference>
<protein>
    <recommendedName>
        <fullName evidence="1">Sacsin/Nov domain-containing protein</fullName>
    </recommendedName>
</protein>
<dbReference type="PANTHER" id="PTHR32387:SF0">
    <property type="entry name" value="PROTEIN NO VEIN"/>
    <property type="match status" value="1"/>
</dbReference>
<sequence length="938" mass="106284">MALRKVDTCFTEADTNADNRSYDLEIVETPEMFITYWHNRLRIDYNEVGFTRRDVEAICRVGRSTKSRSESQIGEKGIGFKSVFKIADVVSIFSGYYSFKFDRTETDLGMIIPGWGESPVEPFSGFTSILPQIRDEYDQEELRQAMKSMDTRHLMFLKRPKKIRTAMTNRDGRDESRRTTTLSHDNRKVTYLVRQHIAKRLPDEPKRVGRMESPTLLAFPLPVTQEDKVESQQVYTFLPIRDYCFTKVVLRDAVLNPFVEKAGHFNYTPCATPGLDTYRTKRPDMTSSRGFAMKSSNGFVAVRSVPVYPSEPPFPAILGALKGELVNILSEPRGGKDEDPSGFSRPAYNSTSCVGISSCHLSTACARNHVHRVLFADNFSSEYQLLQPVLDIPQPQDSRWMFLKIFGVMVRDDINTYVRILGRIQGLDVSVKGADLETLISEARVITPSTPFSHITDISKELSKLLPESLSIEAANAIRTLVCLEIFPLDEGGESATGFDQLSSSTPESERLLSGTAKETRKFNGEMREKDANIVYSGKYNSSTELAEQLAALCRVLEHEKLDATSAMITQKETAECEDGKDQHPSLTESGFQEYKSLGGNEQKYGLVGTTMSRKTRTQRYMFLVTMRTPSVTVSKSINPARASEITSSRPSYIALNDAPQMREYVKSREERSTPKRDTQNVADSCGLEIFERPRIVSFRIIFVPSPQELPSETFSVRPHQRTLLPGRAKISQSGGCTIFLAVESTNKIDTYTEFLRELFVSKLLEKHLGKKYDPNTQWTSHYRQRAGHRSFKMRKKSMTTFTLYNGSAMTEFLIRSGSGWRWKGNYPHHHILVKTTKGGQESPFIISPGDMDMICRYRAPEDEHLPEVVILVRVFDMESVARASFFVDPWSMYACGRMKLYPGEVQGRLKGKLERVSLDSLQSENEFGTLSYVWATV</sequence>
<name>A0A6A6DI95_9PEZI</name>
<evidence type="ECO:0000313" key="3">
    <source>
        <dbReference type="Proteomes" id="UP000800200"/>
    </source>
</evidence>